<dbReference type="GO" id="GO:0016787">
    <property type="term" value="F:hydrolase activity"/>
    <property type="evidence" value="ECO:0007669"/>
    <property type="project" value="UniProtKB-KW"/>
</dbReference>
<feature type="non-terminal residue" evidence="2">
    <location>
        <position position="200"/>
    </location>
</feature>
<evidence type="ECO:0000313" key="2">
    <source>
        <dbReference type="EMBL" id="KXN65442.1"/>
    </source>
</evidence>
<gene>
    <name evidence="2" type="ORF">CONCODRAFT_27238</name>
</gene>
<dbReference type="Pfam" id="PF01764">
    <property type="entry name" value="Lipase_3"/>
    <property type="match status" value="1"/>
</dbReference>
<keyword evidence="2" id="KW-0378">Hydrolase</keyword>
<sequence length="200" mass="21649">FIKYAGAAYCSKEKLMNWSCTNCNGFASGAGEVTYFTDAGTKTAGYLAINKGQKSIIISFRGSQNIANWIGNINILFTNANLPSPFQNADIHSGFNKMTNVLLPSVESALKSAISKYPSYKVIFTGHSLGGAIATLTAYRLAQKNVIGWDRVNLITYGQPRVGDPDFASFLNTKPMYSTRVTSYADLVAISPGKFLGYGH</sequence>
<dbReference type="GO" id="GO:0006629">
    <property type="term" value="P:lipid metabolic process"/>
    <property type="evidence" value="ECO:0007669"/>
    <property type="project" value="InterPro"/>
</dbReference>
<dbReference type="EMBL" id="KQ964879">
    <property type="protein sequence ID" value="KXN65442.1"/>
    <property type="molecule type" value="Genomic_DNA"/>
</dbReference>
<reference evidence="2 3" key="1">
    <citation type="journal article" date="2015" name="Genome Biol. Evol.">
        <title>Phylogenomic analyses indicate that early fungi evolved digesting cell walls of algal ancestors of land plants.</title>
        <authorList>
            <person name="Chang Y."/>
            <person name="Wang S."/>
            <person name="Sekimoto S."/>
            <person name="Aerts A.L."/>
            <person name="Choi C."/>
            <person name="Clum A."/>
            <person name="LaButti K.M."/>
            <person name="Lindquist E.A."/>
            <person name="Yee Ngan C."/>
            <person name="Ohm R.A."/>
            <person name="Salamov A.A."/>
            <person name="Grigoriev I.V."/>
            <person name="Spatafora J.W."/>
            <person name="Berbee M.L."/>
        </authorList>
    </citation>
    <scope>NUCLEOTIDE SEQUENCE [LARGE SCALE GENOMIC DNA]</scope>
    <source>
        <strain evidence="2 3">NRRL 28638</strain>
    </source>
</reference>
<protein>
    <submittedName>
        <fullName evidence="2">Alpha/beta-hydrolase</fullName>
    </submittedName>
</protein>
<evidence type="ECO:0000313" key="3">
    <source>
        <dbReference type="Proteomes" id="UP000070444"/>
    </source>
</evidence>
<name>A0A137NRX7_CONC2</name>
<dbReference type="AlphaFoldDB" id="A0A137NRX7"/>
<dbReference type="InterPro" id="IPR051218">
    <property type="entry name" value="Sec_MonoDiacylglyc_Lipase"/>
</dbReference>
<dbReference type="OMA" id="WIGNINI"/>
<evidence type="ECO:0000259" key="1">
    <source>
        <dbReference type="Pfam" id="PF01764"/>
    </source>
</evidence>
<keyword evidence="3" id="KW-1185">Reference proteome</keyword>
<organism evidence="2 3">
    <name type="scientific">Conidiobolus coronatus (strain ATCC 28846 / CBS 209.66 / NRRL 28638)</name>
    <name type="common">Delacroixia coronata</name>
    <dbReference type="NCBI Taxonomy" id="796925"/>
    <lineage>
        <taxon>Eukaryota</taxon>
        <taxon>Fungi</taxon>
        <taxon>Fungi incertae sedis</taxon>
        <taxon>Zoopagomycota</taxon>
        <taxon>Entomophthoromycotina</taxon>
        <taxon>Entomophthoromycetes</taxon>
        <taxon>Entomophthorales</taxon>
        <taxon>Ancylistaceae</taxon>
        <taxon>Conidiobolus</taxon>
    </lineage>
</organism>
<dbReference type="Proteomes" id="UP000070444">
    <property type="component" value="Unassembled WGS sequence"/>
</dbReference>
<dbReference type="PANTHER" id="PTHR45856:SF25">
    <property type="entry name" value="FUNGAL LIPASE-LIKE DOMAIN-CONTAINING PROTEIN"/>
    <property type="match status" value="1"/>
</dbReference>
<proteinExistence type="predicted"/>
<accession>A0A137NRX7</accession>
<feature type="domain" description="Fungal lipase-type" evidence="1">
    <location>
        <begin position="57"/>
        <end position="193"/>
    </location>
</feature>
<dbReference type="OrthoDB" id="438440at2759"/>
<dbReference type="InterPro" id="IPR029058">
    <property type="entry name" value="AB_hydrolase_fold"/>
</dbReference>
<dbReference type="PANTHER" id="PTHR45856">
    <property type="entry name" value="ALPHA/BETA-HYDROLASES SUPERFAMILY PROTEIN"/>
    <property type="match status" value="1"/>
</dbReference>
<dbReference type="SUPFAM" id="SSF53474">
    <property type="entry name" value="alpha/beta-Hydrolases"/>
    <property type="match status" value="1"/>
</dbReference>
<feature type="non-terminal residue" evidence="2">
    <location>
        <position position="1"/>
    </location>
</feature>
<dbReference type="CDD" id="cd00519">
    <property type="entry name" value="Lipase_3"/>
    <property type="match status" value="1"/>
</dbReference>
<dbReference type="Gene3D" id="3.40.50.1820">
    <property type="entry name" value="alpha/beta hydrolase"/>
    <property type="match status" value="1"/>
</dbReference>
<dbReference type="InterPro" id="IPR002921">
    <property type="entry name" value="Fungal_lipase-type"/>
</dbReference>